<dbReference type="PANTHER" id="PTHR19354">
    <property type="entry name" value="ZIPPER PUTATIVE TUMOR SUPPRESSOR 2 HOMOLOG-LIKE PROTEIN-RELATED"/>
    <property type="match status" value="1"/>
</dbReference>
<evidence type="ECO:0000256" key="2">
    <source>
        <dbReference type="ARBA" id="ARBA00022490"/>
    </source>
</evidence>
<protein>
    <submittedName>
        <fullName evidence="6">Leucine zipper putative tumor suppressor 2-like protein</fullName>
    </submittedName>
</protein>
<dbReference type="AlphaFoldDB" id="A0A5A9PRB8"/>
<gene>
    <name evidence="6" type="ORF">E1301_Tti021758</name>
</gene>
<dbReference type="Pfam" id="PF06818">
    <property type="entry name" value="Fez1"/>
    <property type="match status" value="1"/>
</dbReference>
<sequence>MALVRSLPVATDHPAPGLDPRRAMGPVSSHRDRGHLEVSTRFGKGTPVSGRLMTEVWSRTPSSKRRAIVGRGKGFGNRSHSHEDLIKDWSEDFAGVDGPPKLMSVSGQLERNVQQAIIRPTAFKPVVPRSGKGAQFLSPRLGGSQGNLCMFSSGDEDVTPVVMERHSSYSGARNALVSQSFNMTDSSLTNIPIYNVSQSEAAKHHGHSNSDSGRSSSSKSTGSVGGRCHLMSDMGPSPPPIEAYEMIVTDFEEKLRERDLELRRLRENLDENEAAICQVYEERQKRCELEMEEFRQTCAGKMQKASQKAQRDVQLLQVQVFQLQQEKQQQQEELKKLLQERQRLEERCTSYEREHTQLGPRLEETKWEVCQKSGEISLLKQQLKDLQADLAQRAGELVTLRGQMREVRSELHTCHTRLQEAHTASRTRTLELEVCENELQRRKSESELLREKMSRLEEESARLREALNAHHVHSRGGGASGEEQKLTNDSEDSKASKQQVDRLKAELAYERQRLSDQAVAFEGERQSWEGEKNKVIRYQKRLQQNYIQMYSRNRDLQRSLRQLSLELESREQDDESSGNEVTFDDIAATEI</sequence>
<feature type="region of interest" description="Disordered" evidence="5">
    <location>
        <begin position="568"/>
        <end position="591"/>
    </location>
</feature>
<keyword evidence="3 4" id="KW-0175">Coiled coil</keyword>
<dbReference type="PANTHER" id="PTHR19354:SF4">
    <property type="entry name" value="ZIPPER PUTATIVE TUMOR SUPPRESSOR 2-RELATED"/>
    <property type="match status" value="1"/>
</dbReference>
<organism evidence="6 7">
    <name type="scientific">Triplophysa tibetana</name>
    <dbReference type="NCBI Taxonomy" id="1572043"/>
    <lineage>
        <taxon>Eukaryota</taxon>
        <taxon>Metazoa</taxon>
        <taxon>Chordata</taxon>
        <taxon>Craniata</taxon>
        <taxon>Vertebrata</taxon>
        <taxon>Euteleostomi</taxon>
        <taxon>Actinopterygii</taxon>
        <taxon>Neopterygii</taxon>
        <taxon>Teleostei</taxon>
        <taxon>Ostariophysi</taxon>
        <taxon>Cypriniformes</taxon>
        <taxon>Nemacheilidae</taxon>
        <taxon>Triplophysa</taxon>
    </lineage>
</organism>
<feature type="region of interest" description="Disordered" evidence="5">
    <location>
        <begin position="200"/>
        <end position="241"/>
    </location>
</feature>
<accession>A0A5A9PRB8</accession>
<reference evidence="6 7" key="1">
    <citation type="journal article" date="2019" name="Mol. Ecol. Resour.">
        <title>Chromosome-level genome assembly of Triplophysa tibetana, a fish adapted to the harsh high-altitude environment of the Tibetan Plateau.</title>
        <authorList>
            <person name="Yang X."/>
            <person name="Liu H."/>
            <person name="Ma Z."/>
            <person name="Zou Y."/>
            <person name="Zou M."/>
            <person name="Mao Y."/>
            <person name="Li X."/>
            <person name="Wang H."/>
            <person name="Chen T."/>
            <person name="Wang W."/>
            <person name="Yang R."/>
        </authorList>
    </citation>
    <scope>NUCLEOTIDE SEQUENCE [LARGE SCALE GENOMIC DNA]</scope>
    <source>
        <strain evidence="6">TTIB1903HZAU</strain>
        <tissue evidence="6">Muscle</tissue>
    </source>
</reference>
<keyword evidence="7" id="KW-1185">Reference proteome</keyword>
<keyword evidence="2" id="KW-0963">Cytoplasm</keyword>
<feature type="compositionally biased region" description="Low complexity" evidence="5">
    <location>
        <begin position="209"/>
        <end position="222"/>
    </location>
</feature>
<dbReference type="GO" id="GO:0090090">
    <property type="term" value="P:negative regulation of canonical Wnt signaling pathway"/>
    <property type="evidence" value="ECO:0007669"/>
    <property type="project" value="TreeGrafter"/>
</dbReference>
<dbReference type="EMBL" id="SOYY01000001">
    <property type="protein sequence ID" value="KAA0724824.1"/>
    <property type="molecule type" value="Genomic_DNA"/>
</dbReference>
<comment type="caution">
    <text evidence="6">The sequence shown here is derived from an EMBL/GenBank/DDBJ whole genome shotgun (WGS) entry which is preliminary data.</text>
</comment>
<dbReference type="Proteomes" id="UP000324632">
    <property type="component" value="Chromosome 1"/>
</dbReference>
<evidence type="ECO:0000256" key="3">
    <source>
        <dbReference type="ARBA" id="ARBA00023054"/>
    </source>
</evidence>
<evidence type="ECO:0000313" key="6">
    <source>
        <dbReference type="EMBL" id="KAA0724824.1"/>
    </source>
</evidence>
<comment type="subcellular location">
    <subcellularLocation>
        <location evidence="1">Cytoplasm</location>
    </subcellularLocation>
</comment>
<evidence type="ECO:0000256" key="1">
    <source>
        <dbReference type="ARBA" id="ARBA00004496"/>
    </source>
</evidence>
<feature type="region of interest" description="Disordered" evidence="5">
    <location>
        <begin position="1"/>
        <end position="32"/>
    </location>
</feature>
<dbReference type="GO" id="GO:0005737">
    <property type="term" value="C:cytoplasm"/>
    <property type="evidence" value="ECO:0007669"/>
    <property type="project" value="UniProtKB-SubCell"/>
</dbReference>
<feature type="region of interest" description="Disordered" evidence="5">
    <location>
        <begin position="471"/>
        <end position="499"/>
    </location>
</feature>
<name>A0A5A9PRB8_9TELE</name>
<proteinExistence type="predicted"/>
<evidence type="ECO:0000313" key="7">
    <source>
        <dbReference type="Proteomes" id="UP000324632"/>
    </source>
</evidence>
<feature type="coiled-coil region" evidence="4">
    <location>
        <begin position="432"/>
        <end position="469"/>
    </location>
</feature>
<dbReference type="InterPro" id="IPR045329">
    <property type="entry name" value="LZTS"/>
</dbReference>
<feature type="compositionally biased region" description="Basic and acidic residues" evidence="5">
    <location>
        <begin position="482"/>
        <end position="499"/>
    </location>
</feature>
<evidence type="ECO:0000256" key="4">
    <source>
        <dbReference type="SAM" id="Coils"/>
    </source>
</evidence>
<feature type="coiled-coil region" evidence="4">
    <location>
        <begin position="248"/>
        <end position="396"/>
    </location>
</feature>
<evidence type="ECO:0000256" key="5">
    <source>
        <dbReference type="SAM" id="MobiDB-lite"/>
    </source>
</evidence>